<keyword evidence="1" id="KW-0732">Signal</keyword>
<feature type="signal peptide" evidence="1">
    <location>
        <begin position="1"/>
        <end position="20"/>
    </location>
</feature>
<evidence type="ECO:0000256" key="1">
    <source>
        <dbReference type="SAM" id="SignalP"/>
    </source>
</evidence>
<protein>
    <submittedName>
        <fullName evidence="2">Uncharacterized protein</fullName>
    </submittedName>
</protein>
<dbReference type="AlphaFoldDB" id="A0A7C3KEB5"/>
<reference evidence="2" key="1">
    <citation type="journal article" date="2020" name="mSystems">
        <title>Genome- and Community-Level Interaction Insights into Carbon Utilization and Element Cycling Functions of Hydrothermarchaeota in Hydrothermal Sediment.</title>
        <authorList>
            <person name="Zhou Z."/>
            <person name="Liu Y."/>
            <person name="Xu W."/>
            <person name="Pan J."/>
            <person name="Luo Z.H."/>
            <person name="Li M."/>
        </authorList>
    </citation>
    <scope>NUCLEOTIDE SEQUENCE [LARGE SCALE GENOMIC DNA]</scope>
    <source>
        <strain evidence="2">SpSt-418</strain>
    </source>
</reference>
<organism evidence="2">
    <name type="scientific">Oscillatoriales cyanobacterium SpSt-418</name>
    <dbReference type="NCBI Taxonomy" id="2282169"/>
    <lineage>
        <taxon>Bacteria</taxon>
        <taxon>Bacillati</taxon>
        <taxon>Cyanobacteriota</taxon>
        <taxon>Cyanophyceae</taxon>
        <taxon>Oscillatoriophycideae</taxon>
        <taxon>Oscillatoriales</taxon>
    </lineage>
</organism>
<accession>A0A7C3KEB5</accession>
<evidence type="ECO:0000313" key="2">
    <source>
        <dbReference type="EMBL" id="HFM97845.1"/>
    </source>
</evidence>
<sequence>MKFLALVITLSVFLMNTAGAAATYTPPKKGGPGSSSGSGTRFTLEVDRFSIAFWDRFCTNAFEQ</sequence>
<feature type="chain" id="PRO_5028211267" evidence="1">
    <location>
        <begin position="21"/>
        <end position="64"/>
    </location>
</feature>
<dbReference type="EMBL" id="DSRU01000114">
    <property type="protein sequence ID" value="HFM97845.1"/>
    <property type="molecule type" value="Genomic_DNA"/>
</dbReference>
<name>A0A7C3KEB5_9CYAN</name>
<comment type="caution">
    <text evidence="2">The sequence shown here is derived from an EMBL/GenBank/DDBJ whole genome shotgun (WGS) entry which is preliminary data.</text>
</comment>
<proteinExistence type="predicted"/>
<gene>
    <name evidence="2" type="ORF">ENR64_08755</name>
</gene>